<dbReference type="EMBL" id="MCFG01000304">
    <property type="protein sequence ID" value="ORX76356.1"/>
    <property type="molecule type" value="Genomic_DNA"/>
</dbReference>
<dbReference type="InterPro" id="IPR042089">
    <property type="entry name" value="Peptidase_M13_dom_2"/>
</dbReference>
<dbReference type="InterPro" id="IPR024079">
    <property type="entry name" value="MetalloPept_cat_dom_sf"/>
</dbReference>
<dbReference type="AlphaFoldDB" id="A0A1Y1WSY5"/>
<dbReference type="GO" id="GO:0004222">
    <property type="term" value="F:metalloendopeptidase activity"/>
    <property type="evidence" value="ECO:0007669"/>
    <property type="project" value="InterPro"/>
</dbReference>
<dbReference type="Gene3D" id="3.40.390.10">
    <property type="entry name" value="Collagenase (Catalytic Domain)"/>
    <property type="match status" value="1"/>
</dbReference>
<dbReference type="GO" id="GO:0016485">
    <property type="term" value="P:protein processing"/>
    <property type="evidence" value="ECO:0007669"/>
    <property type="project" value="TreeGrafter"/>
</dbReference>
<comment type="caution">
    <text evidence="1">The sequence shown here is derived from an EMBL/GenBank/DDBJ whole genome shotgun (WGS) entry which is preliminary data.</text>
</comment>
<dbReference type="InterPro" id="IPR000718">
    <property type="entry name" value="Peptidase_M13"/>
</dbReference>
<evidence type="ECO:0000313" key="2">
    <source>
        <dbReference type="Proteomes" id="UP000193944"/>
    </source>
</evidence>
<reference evidence="1 2" key="2">
    <citation type="submission" date="2016-08" db="EMBL/GenBank/DDBJ databases">
        <title>Pervasive Adenine N6-methylation of Active Genes in Fungi.</title>
        <authorList>
            <consortium name="DOE Joint Genome Institute"/>
            <person name="Mondo S.J."/>
            <person name="Dannebaum R.O."/>
            <person name="Kuo R.C."/>
            <person name="Labutti K."/>
            <person name="Haridas S."/>
            <person name="Kuo A."/>
            <person name="Salamov A."/>
            <person name="Ahrendt S.R."/>
            <person name="Lipzen A."/>
            <person name="Sullivan W."/>
            <person name="Andreopoulos W.B."/>
            <person name="Clum A."/>
            <person name="Lindquist E."/>
            <person name="Daum C."/>
            <person name="Ramamoorthy G.K."/>
            <person name="Gryganskyi A."/>
            <person name="Culley D."/>
            <person name="Magnuson J.K."/>
            <person name="James T.Y."/>
            <person name="O'Malley M.A."/>
            <person name="Stajich J.E."/>
            <person name="Spatafora J.W."/>
            <person name="Visel A."/>
            <person name="Grigoriev I.V."/>
        </authorList>
    </citation>
    <scope>NUCLEOTIDE SEQUENCE [LARGE SCALE GENOMIC DNA]</scope>
    <source>
        <strain evidence="1 2">S4</strain>
    </source>
</reference>
<sequence>MDKNYQIRRVKPENLCIKDFDKNASKIIAGPVNTKIIGNESDEENFSIEEDIELNGSDVEEIHLSDGDDDIINIIPDDGVNIINVISDDKNNTNDTINTTNTKTISDTINTIDTNNASDTISTSDTNNTSDTISTITEGNECSSEECIQTSKRMLEYMDISVDPCEDFYHFTCGGWESKLLSNEIDGKSITGQLNNKARKEVREIIEGDYIVDEKLSKEDQIYDEKLFKKLKNIYNV</sequence>
<dbReference type="GO" id="GO:0005886">
    <property type="term" value="C:plasma membrane"/>
    <property type="evidence" value="ECO:0007669"/>
    <property type="project" value="TreeGrafter"/>
</dbReference>
<gene>
    <name evidence="1" type="ORF">BCR32DRAFT_248823</name>
</gene>
<keyword evidence="2" id="KW-1185">Reference proteome</keyword>
<evidence type="ECO:0000313" key="1">
    <source>
        <dbReference type="EMBL" id="ORX76356.1"/>
    </source>
</evidence>
<dbReference type="PANTHER" id="PTHR11733:SF240">
    <property type="entry name" value="GH14155P-RELATED"/>
    <property type="match status" value="1"/>
</dbReference>
<dbReference type="PANTHER" id="PTHR11733">
    <property type="entry name" value="ZINC METALLOPROTEASE FAMILY M13 NEPRILYSIN-RELATED"/>
    <property type="match status" value="1"/>
</dbReference>
<dbReference type="OrthoDB" id="2162768at2759"/>
<reference evidence="1 2" key="1">
    <citation type="submission" date="2016-08" db="EMBL/GenBank/DDBJ databases">
        <title>A Parts List for Fungal Cellulosomes Revealed by Comparative Genomics.</title>
        <authorList>
            <consortium name="DOE Joint Genome Institute"/>
            <person name="Haitjema C.H."/>
            <person name="Gilmore S.P."/>
            <person name="Henske J.K."/>
            <person name="Solomon K.V."/>
            <person name="De Groot R."/>
            <person name="Kuo A."/>
            <person name="Mondo S.J."/>
            <person name="Salamov A.A."/>
            <person name="Labutti K."/>
            <person name="Zhao Z."/>
            <person name="Chiniquy J."/>
            <person name="Barry K."/>
            <person name="Brewer H.M."/>
            <person name="Purvine S.O."/>
            <person name="Wright A.T."/>
            <person name="Boxma B."/>
            <person name="Van Alen T."/>
            <person name="Hackstein J.H."/>
            <person name="Baker S.E."/>
            <person name="Grigoriev I.V."/>
            <person name="O'Malley M.A."/>
        </authorList>
    </citation>
    <scope>NUCLEOTIDE SEQUENCE [LARGE SCALE GENOMIC DNA]</scope>
    <source>
        <strain evidence="1 2">S4</strain>
    </source>
</reference>
<proteinExistence type="predicted"/>
<dbReference type="SUPFAM" id="SSF55486">
    <property type="entry name" value="Metalloproteases ('zincins'), catalytic domain"/>
    <property type="match status" value="1"/>
</dbReference>
<dbReference type="Proteomes" id="UP000193944">
    <property type="component" value="Unassembled WGS sequence"/>
</dbReference>
<accession>A0A1Y1WSY5</accession>
<organism evidence="1 2">
    <name type="scientific">Anaeromyces robustus</name>
    <dbReference type="NCBI Taxonomy" id="1754192"/>
    <lineage>
        <taxon>Eukaryota</taxon>
        <taxon>Fungi</taxon>
        <taxon>Fungi incertae sedis</taxon>
        <taxon>Chytridiomycota</taxon>
        <taxon>Chytridiomycota incertae sedis</taxon>
        <taxon>Neocallimastigomycetes</taxon>
        <taxon>Neocallimastigales</taxon>
        <taxon>Neocallimastigaceae</taxon>
        <taxon>Anaeromyces</taxon>
    </lineage>
</organism>
<protein>
    <recommendedName>
        <fullName evidence="3">Zincin</fullName>
    </recommendedName>
</protein>
<evidence type="ECO:0008006" key="3">
    <source>
        <dbReference type="Google" id="ProtNLM"/>
    </source>
</evidence>
<dbReference type="Gene3D" id="1.10.1380.10">
    <property type="entry name" value="Neutral endopeptidase , domain2"/>
    <property type="match status" value="1"/>
</dbReference>
<dbReference type="PROSITE" id="PS51885">
    <property type="entry name" value="NEPRILYSIN"/>
    <property type="match status" value="1"/>
</dbReference>
<name>A0A1Y1WSY5_9FUNG</name>